<dbReference type="Proteomes" id="UP000030641">
    <property type="component" value="Unassembled WGS sequence"/>
</dbReference>
<evidence type="ECO:0000259" key="11">
    <source>
        <dbReference type="Pfam" id="PF01055"/>
    </source>
</evidence>
<dbReference type="EC" id="3.2.1.20" evidence="3"/>
<evidence type="ECO:0000313" key="14">
    <source>
        <dbReference type="Proteomes" id="UP000030641"/>
    </source>
</evidence>
<evidence type="ECO:0000256" key="1">
    <source>
        <dbReference type="ARBA" id="ARBA00001657"/>
    </source>
</evidence>
<dbReference type="InterPro" id="IPR011013">
    <property type="entry name" value="Gal_mutarotase_sf_dom"/>
</dbReference>
<dbReference type="Pfam" id="PF21365">
    <property type="entry name" value="Glyco_hydro_31_3rd"/>
    <property type="match status" value="1"/>
</dbReference>
<dbReference type="FunFam" id="2.60.40.1180:FF:000001">
    <property type="entry name" value="Maltase-glucoamylase, intestinal"/>
    <property type="match status" value="1"/>
</dbReference>
<dbReference type="InParanoid" id="A0A074YQQ3"/>
<keyword evidence="14" id="KW-1185">Reference proteome</keyword>
<dbReference type="GO" id="GO:0030246">
    <property type="term" value="F:carbohydrate binding"/>
    <property type="evidence" value="ECO:0007669"/>
    <property type="project" value="InterPro"/>
</dbReference>
<reference evidence="13 14" key="1">
    <citation type="journal article" date="2014" name="BMC Genomics">
        <title>Genome sequencing of four Aureobasidium pullulans varieties: biotechnological potential, stress tolerance, and description of new species.</title>
        <authorList>
            <person name="Gostin Ar C."/>
            <person name="Ohm R.A."/>
            <person name="Kogej T."/>
            <person name="Sonjak S."/>
            <person name="Turk M."/>
            <person name="Zajc J."/>
            <person name="Zalar P."/>
            <person name="Grube M."/>
            <person name="Sun H."/>
            <person name="Han J."/>
            <person name="Sharma A."/>
            <person name="Chiniquy J."/>
            <person name="Ngan C.Y."/>
            <person name="Lipzen A."/>
            <person name="Barry K."/>
            <person name="Grigoriev I.V."/>
            <person name="Gunde-Cimerman N."/>
        </authorList>
    </citation>
    <scope>NUCLEOTIDE SEQUENCE [LARGE SCALE GENOMIC DNA]</scope>
    <source>
        <strain evidence="13 14">EXF-2481</strain>
    </source>
</reference>
<sequence>MFLSLKSPDTQQVLVILLLCLLEAIDSMIFPPSKRVALFVLPVSATISEPVTTTWSKGRYPTKPLNYAPLATTWSGTTASILVNGTSSTFTAQYTLPASVDRGEHLLPNVEDPEAKVAQSICPGYKASNVVHTQHGFTATLNLAGQACNIYGADIDVLNLTVAYQSAHRLAVEITPAHITAENASWYILPSEQVYKPKQSVPDEATQDIDLQFVWSNHPTFSFAVLRKSTGDVLFSTEGTVLVYENQFIEFVSALPENYNLYGLGERLHNIRLGNNLTATIFATDDGDPLDVGLYGSHPFYLDTRYYEQDPETSALTLLTGNASDDANYISYSHGVYLRNSHGMEPILNARNITWRTLGGNIDLYFFDGPTQVEVTKQYHNGAIGMPAMQQYWTFGYHQCRWGYKNWTMMQEVIDTFAKFEIPLETIWNDIDYMYQYRDFENDPNAFPYEQGKKFIDELHANGQHYVPIVDSAIYHPNPDNASDAYSVYSRGKDMDVFMKNPDGSEYIGAVWPGFTVFPDWHAVNTTQWWFESMNDWWQKFQVDGIWIDMSEVSSFCIGSCGTDHLHMNPVHPPFDLPGEPGSVDYNYPEGFNITNSTEAAVALSKALAQASSNLAEQGPSTTDTRPYLRTTPTPGVRNINHPPYVINGHLGDLAVHAVSPNATHASGVQEYDVHNLFGYEILNATYIALTKIVQAKRPFIIGRSTFAGAGQFAGHWGGDNYATWESMMFSIPQALSFSLLGIPMVGPDTCGFYGNSDEELCSRWMQLSAFFTFYRNHNALDDNSQEPYVWGSVIDASKRAMAIRYSLLPYMYTLLHMAHTTGSTVMRAMTWEFPNDPSLVAADRQFMLGPSLLITPVLRPLVTTVNGVFPGSKDGVVWYDWYTQTAVNAIPGANVTMDAPLGHINVHIRGGSVLPQQEAGLTTRACRSSPWSVIAALSIDGTATGSLYIDDGESIIQNATLFVDFTAKKQHLYASARGTWQEKNAFANITVLGVQEEPQTVSFDGQVLTAGVDYNGTSKVLKVTGLQDATSSGAWARDWILEW</sequence>
<feature type="signal peptide" evidence="10">
    <location>
        <begin position="1"/>
        <end position="27"/>
    </location>
</feature>
<gene>
    <name evidence="13" type="ORF">AUEXF2481DRAFT_37016</name>
</gene>
<evidence type="ECO:0000256" key="8">
    <source>
        <dbReference type="RuleBase" id="RU361185"/>
    </source>
</evidence>
<protein>
    <recommendedName>
        <fullName evidence="3">alpha-glucosidase</fullName>
        <ecNumber evidence="3">3.2.1.20</ecNumber>
    </recommendedName>
</protein>
<dbReference type="RefSeq" id="XP_013346880.1">
    <property type="nucleotide sequence ID" value="XM_013491426.1"/>
</dbReference>
<dbReference type="Pfam" id="PF01055">
    <property type="entry name" value="Glyco_hydro_31_2nd"/>
    <property type="match status" value="1"/>
</dbReference>
<dbReference type="GO" id="GO:0004558">
    <property type="term" value="F:alpha-1,4-glucosidase activity"/>
    <property type="evidence" value="ECO:0007669"/>
    <property type="project" value="UniProtKB-EC"/>
</dbReference>
<feature type="chain" id="PRO_5001704995" description="alpha-glucosidase" evidence="10">
    <location>
        <begin position="28"/>
        <end position="1044"/>
    </location>
</feature>
<evidence type="ECO:0000256" key="3">
    <source>
        <dbReference type="ARBA" id="ARBA00012741"/>
    </source>
</evidence>
<dbReference type="FunFam" id="3.20.20.80:FF:000138">
    <property type="entry name" value="Putative alpha-glucosidase AgdA"/>
    <property type="match status" value="1"/>
</dbReference>
<keyword evidence="4 10" id="KW-0732">Signal</keyword>
<dbReference type="InterPro" id="IPR000322">
    <property type="entry name" value="Glyco_hydro_31_TIM"/>
</dbReference>
<evidence type="ECO:0000256" key="4">
    <source>
        <dbReference type="ARBA" id="ARBA00022729"/>
    </source>
</evidence>
<organism evidence="13 14">
    <name type="scientific">Aureobasidium subglaciale (strain EXF-2481)</name>
    <name type="common">Aureobasidium pullulans var. subglaciale</name>
    <dbReference type="NCBI Taxonomy" id="1043005"/>
    <lineage>
        <taxon>Eukaryota</taxon>
        <taxon>Fungi</taxon>
        <taxon>Dikarya</taxon>
        <taxon>Ascomycota</taxon>
        <taxon>Pezizomycotina</taxon>
        <taxon>Dothideomycetes</taxon>
        <taxon>Dothideomycetidae</taxon>
        <taxon>Dothideales</taxon>
        <taxon>Saccotheciaceae</taxon>
        <taxon>Aureobasidium</taxon>
    </lineage>
</organism>
<evidence type="ECO:0000256" key="6">
    <source>
        <dbReference type="ARBA" id="ARBA00023180"/>
    </source>
</evidence>
<dbReference type="InterPro" id="IPR048395">
    <property type="entry name" value="Glyco_hydro_31_C"/>
</dbReference>
<dbReference type="STRING" id="1043005.A0A074YQQ3"/>
<dbReference type="GeneID" id="25365734"/>
<dbReference type="SUPFAM" id="SSF74650">
    <property type="entry name" value="Galactose mutarotase-like"/>
    <property type="match status" value="1"/>
</dbReference>
<dbReference type="SUPFAM" id="SSF51011">
    <property type="entry name" value="Glycosyl hydrolase domain"/>
    <property type="match status" value="1"/>
</dbReference>
<keyword evidence="6" id="KW-0325">Glycoprotein</keyword>
<dbReference type="OMA" id="PYVINHD"/>
<dbReference type="OrthoDB" id="5839090at2759"/>
<dbReference type="AlphaFoldDB" id="A0A074YQQ3"/>
<keyword evidence="7 8" id="KW-0326">Glycosidase</keyword>
<dbReference type="InterPro" id="IPR017853">
    <property type="entry name" value="GH"/>
</dbReference>
<keyword evidence="5 8" id="KW-0378">Hydrolase</keyword>
<dbReference type="PANTHER" id="PTHR22762">
    <property type="entry name" value="ALPHA-GLUCOSIDASE"/>
    <property type="match status" value="1"/>
</dbReference>
<proteinExistence type="inferred from homology"/>
<name>A0A074YQQ3_AURSE</name>
<comment type="catalytic activity">
    <reaction evidence="1">
        <text>Hydrolysis of terminal, non-reducing (1-&gt;4)-linked alpha-D-glucose residues with release of alpha-D-glucose.</text>
        <dbReference type="EC" id="3.2.1.20"/>
    </reaction>
</comment>
<comment type="similarity">
    <text evidence="2 8">Belongs to the glycosyl hydrolase 31 family.</text>
</comment>
<dbReference type="Gene3D" id="2.60.40.1760">
    <property type="entry name" value="glycosyl hydrolase (family 31)"/>
    <property type="match status" value="1"/>
</dbReference>
<dbReference type="PANTHER" id="PTHR22762:SF133">
    <property type="entry name" value="P-TYPE DOMAIN-CONTAINING PROTEIN"/>
    <property type="match status" value="1"/>
</dbReference>
<dbReference type="InterPro" id="IPR013780">
    <property type="entry name" value="Glyco_hydro_b"/>
</dbReference>
<evidence type="ECO:0000256" key="5">
    <source>
        <dbReference type="ARBA" id="ARBA00022801"/>
    </source>
</evidence>
<feature type="region of interest" description="Disordered" evidence="9">
    <location>
        <begin position="615"/>
        <end position="634"/>
    </location>
</feature>
<evidence type="ECO:0000256" key="10">
    <source>
        <dbReference type="SAM" id="SignalP"/>
    </source>
</evidence>
<evidence type="ECO:0000256" key="9">
    <source>
        <dbReference type="SAM" id="MobiDB-lite"/>
    </source>
</evidence>
<dbReference type="EMBL" id="KL584752">
    <property type="protein sequence ID" value="KEQ98504.1"/>
    <property type="molecule type" value="Genomic_DNA"/>
</dbReference>
<accession>A0A074YQQ3</accession>
<dbReference type="Gene3D" id="3.20.20.80">
    <property type="entry name" value="Glycosidases"/>
    <property type="match status" value="2"/>
</dbReference>
<dbReference type="SUPFAM" id="SSF51445">
    <property type="entry name" value="(Trans)glycosidases"/>
    <property type="match status" value="1"/>
</dbReference>
<feature type="domain" description="Glycosyl hydrolase family 31 C-terminal" evidence="12">
    <location>
        <begin position="823"/>
        <end position="915"/>
    </location>
</feature>
<evidence type="ECO:0000313" key="13">
    <source>
        <dbReference type="EMBL" id="KEQ98504.1"/>
    </source>
</evidence>
<evidence type="ECO:0000259" key="12">
    <source>
        <dbReference type="Pfam" id="PF21365"/>
    </source>
</evidence>
<feature type="domain" description="Glycoside hydrolase family 31 TIM barrel" evidence="11">
    <location>
        <begin position="387"/>
        <end position="815"/>
    </location>
</feature>
<evidence type="ECO:0000256" key="7">
    <source>
        <dbReference type="ARBA" id="ARBA00023295"/>
    </source>
</evidence>
<dbReference type="CDD" id="cd14752">
    <property type="entry name" value="GH31_N"/>
    <property type="match status" value="1"/>
</dbReference>
<dbReference type="Gene3D" id="2.60.40.1180">
    <property type="entry name" value="Golgi alpha-mannosidase II"/>
    <property type="match status" value="2"/>
</dbReference>
<dbReference type="PROSITE" id="PS00129">
    <property type="entry name" value="GLYCOSYL_HYDROL_F31_1"/>
    <property type="match status" value="1"/>
</dbReference>
<dbReference type="CDD" id="cd06602">
    <property type="entry name" value="GH31_MGAM_SI_GAA"/>
    <property type="match status" value="1"/>
</dbReference>
<dbReference type="HOGENOM" id="CLU_000631_11_0_1"/>
<dbReference type="GO" id="GO:0005975">
    <property type="term" value="P:carbohydrate metabolic process"/>
    <property type="evidence" value="ECO:0007669"/>
    <property type="project" value="InterPro"/>
</dbReference>
<dbReference type="InterPro" id="IPR030458">
    <property type="entry name" value="Glyco_hydro_31_AS"/>
</dbReference>
<evidence type="ECO:0000256" key="2">
    <source>
        <dbReference type="ARBA" id="ARBA00007806"/>
    </source>
</evidence>